<evidence type="ECO:0000313" key="1">
    <source>
        <dbReference type="EMBL" id="URF04131.1"/>
    </source>
</evidence>
<dbReference type="AlphaFoldDB" id="A0AAE9I501"/>
<dbReference type="KEGG" id="ccam:M5D45_16900"/>
<proteinExistence type="predicted"/>
<evidence type="ECO:0008006" key="3">
    <source>
        <dbReference type="Google" id="ProtNLM"/>
    </source>
</evidence>
<dbReference type="EMBL" id="CP097330">
    <property type="protein sequence ID" value="URF04131.1"/>
    <property type="molecule type" value="Genomic_DNA"/>
</dbReference>
<organism evidence="1 2">
    <name type="scientific">Cupriavidus campinensis</name>
    <dbReference type="NCBI Taxonomy" id="151783"/>
    <lineage>
        <taxon>Bacteria</taxon>
        <taxon>Pseudomonadati</taxon>
        <taxon>Pseudomonadota</taxon>
        <taxon>Betaproteobacteria</taxon>
        <taxon>Burkholderiales</taxon>
        <taxon>Burkholderiaceae</taxon>
        <taxon>Cupriavidus</taxon>
    </lineage>
</organism>
<reference evidence="1" key="1">
    <citation type="journal article" date="2022" name="Microbiol. Resour. Announc.">
        <title>Genome Sequence of Cupriavidus campinensis Strain G5, a Member of a Bacterial Consortium Capable of Polyethylene Degradation.</title>
        <authorList>
            <person name="Schneider B."/>
            <person name="Pfeiffer F."/>
            <person name="Dyall-Smith M."/>
            <person name="Kunte H.J."/>
        </authorList>
    </citation>
    <scope>NUCLEOTIDE SEQUENCE</scope>
    <source>
        <strain evidence="1">G5</strain>
    </source>
</reference>
<protein>
    <recommendedName>
        <fullName evidence="3">Apea-like HEPN domain-containing protein</fullName>
    </recommendedName>
</protein>
<reference evidence="1" key="2">
    <citation type="submission" date="2022-05" db="EMBL/GenBank/DDBJ databases">
        <authorList>
            <person name="Kunte H.-J."/>
        </authorList>
    </citation>
    <scope>NUCLEOTIDE SEQUENCE</scope>
    <source>
        <strain evidence="1">G5</strain>
    </source>
</reference>
<sequence>MHERHAGMDTGRLRRILGERIVETITSMPFGVEEIRKSGVVFGQIGPNGIEGLGPQGAAILVQFADTLHQRDPRYRRGADVGEFRKAVGHILLNAFRGRDFAALNAEDMACVHPEVEAWFARQSTRRTHIVPCNILPVAATSTRVGPVTFVSASEYFEARPALTEYEKIYVEPFARTLNERYACWLAVMEVEHATPTRSRQLAEFATDLALAGMQLVLPRTDSEQMRRLTGRTGPVWRADLEVKDEVITGSITNNQPGKTLSSEVFNQLVLEGKEILESVGRRIDAFVSCEPMSEPDQAWCDSAYWFHEALAEPLDSIAIAKYETALEILFHATNTKGSEDRIKEAFHAFFGLRDSDVLPDSGITVHAFVKNLVGFRSKVLHGTQSTLSHYSVADRQQIAGLAFLFLRLFSLCLDACKLSAPAQSLSVRAFMGWLAAAPAVQEPPSSAAGA</sequence>
<gene>
    <name evidence="1" type="ORF">M5D45_16900</name>
</gene>
<dbReference type="Proteomes" id="UP001056132">
    <property type="component" value="Chromosome 1"/>
</dbReference>
<dbReference type="RefSeq" id="WP_250024906.1">
    <property type="nucleotide sequence ID" value="NZ_CP097330.1"/>
</dbReference>
<accession>A0AAE9I501</accession>
<name>A0AAE9I501_9BURK</name>
<evidence type="ECO:0000313" key="2">
    <source>
        <dbReference type="Proteomes" id="UP001056132"/>
    </source>
</evidence>